<sequence length="184" mass="19015">MTGKRDNRGISAGFTLIEMLVTLLITAILAAIVSPSMLTWYNNKKIDDVLSQVEGALKIAQASAIKLNTTCTVTVDTQSISASPSKCLATGTRFIQGVNANIATEDVGGSQVVFSSKGTATIVSGTSVIVIYDKDAPTSRSMKCVVVSDGIGMIRTGNYTASAPPTSSDNASSVESNCVTPSPS</sequence>
<accession>A0ABD4SX86</accession>
<proteinExistence type="predicted"/>
<evidence type="ECO:0000256" key="1">
    <source>
        <dbReference type="SAM" id="MobiDB-lite"/>
    </source>
</evidence>
<gene>
    <name evidence="3" type="ORF">QQ91_0000355</name>
</gene>
<name>A0ABD4SX86_9CYAN</name>
<dbReference type="InterPro" id="IPR045584">
    <property type="entry name" value="Pilin-like"/>
</dbReference>
<keyword evidence="4" id="KW-1185">Reference proteome</keyword>
<dbReference type="NCBIfam" id="TIGR02532">
    <property type="entry name" value="IV_pilin_GFxxxE"/>
    <property type="match status" value="1"/>
</dbReference>
<evidence type="ECO:0000256" key="2">
    <source>
        <dbReference type="SAM" id="Phobius"/>
    </source>
</evidence>
<feature type="region of interest" description="Disordered" evidence="1">
    <location>
        <begin position="160"/>
        <end position="184"/>
    </location>
</feature>
<keyword evidence="2" id="KW-1133">Transmembrane helix</keyword>
<comment type="caution">
    <text evidence="3">The sequence shown here is derived from an EMBL/GenBank/DDBJ whole genome shotgun (WGS) entry which is preliminary data.</text>
</comment>
<keyword evidence="2" id="KW-0812">Transmembrane</keyword>
<dbReference type="InterPro" id="IPR012902">
    <property type="entry name" value="N_methyl_site"/>
</dbReference>
<dbReference type="AlphaFoldDB" id="A0ABD4SX86"/>
<reference evidence="3 4" key="1">
    <citation type="journal article" date="2015" name="Genome Announc.">
        <title>Draft Genome Sequence of Filamentous Marine Cyanobacterium Lyngbya confervoides Strain BDU141951.</title>
        <authorList>
            <person name="Chandrababunaidu M.M."/>
            <person name="Sen D."/>
            <person name="Tripathy S."/>
        </authorList>
    </citation>
    <scope>NUCLEOTIDE SEQUENCE [LARGE SCALE GENOMIC DNA]</scope>
    <source>
        <strain evidence="3 4">BDU141951</strain>
    </source>
</reference>
<dbReference type="Pfam" id="PF07963">
    <property type="entry name" value="N_methyl"/>
    <property type="match status" value="1"/>
</dbReference>
<evidence type="ECO:0000313" key="3">
    <source>
        <dbReference type="EMBL" id="MCM1981286.1"/>
    </source>
</evidence>
<dbReference type="Gene3D" id="3.30.700.10">
    <property type="entry name" value="Glycoprotein, Type 4 Pilin"/>
    <property type="match status" value="1"/>
</dbReference>
<dbReference type="SUPFAM" id="SSF54523">
    <property type="entry name" value="Pili subunits"/>
    <property type="match status" value="1"/>
</dbReference>
<keyword evidence="2" id="KW-0472">Membrane</keyword>
<dbReference type="EMBL" id="JTHE03000004">
    <property type="protein sequence ID" value="MCM1981286.1"/>
    <property type="molecule type" value="Genomic_DNA"/>
</dbReference>
<dbReference type="RefSeq" id="WP_166278545.1">
    <property type="nucleotide sequence ID" value="NZ_JTHE03000004.1"/>
</dbReference>
<dbReference type="Proteomes" id="UP000031561">
    <property type="component" value="Unassembled WGS sequence"/>
</dbReference>
<organism evidence="3 4">
    <name type="scientific">Lyngbya confervoides BDU141951</name>
    <dbReference type="NCBI Taxonomy" id="1574623"/>
    <lineage>
        <taxon>Bacteria</taxon>
        <taxon>Bacillati</taxon>
        <taxon>Cyanobacteriota</taxon>
        <taxon>Cyanophyceae</taxon>
        <taxon>Oscillatoriophycideae</taxon>
        <taxon>Oscillatoriales</taxon>
        <taxon>Microcoleaceae</taxon>
        <taxon>Lyngbya</taxon>
    </lineage>
</organism>
<protein>
    <submittedName>
        <fullName evidence="3">Prepilin-type N-terminal cleavage/methylation domain-containing protein</fullName>
    </submittedName>
</protein>
<feature type="transmembrane region" description="Helical" evidence="2">
    <location>
        <begin position="12"/>
        <end position="33"/>
    </location>
</feature>
<evidence type="ECO:0000313" key="4">
    <source>
        <dbReference type="Proteomes" id="UP000031561"/>
    </source>
</evidence>
<dbReference type="PROSITE" id="PS00409">
    <property type="entry name" value="PROKAR_NTER_METHYL"/>
    <property type="match status" value="1"/>
</dbReference>